<dbReference type="EMBL" id="CP154622">
    <property type="protein sequence ID" value="XAM41172.1"/>
    <property type="molecule type" value="Genomic_DNA"/>
</dbReference>
<reference evidence="1 2" key="1">
    <citation type="submission" date="2024-04" db="EMBL/GenBank/DDBJ databases">
        <title>Isolation and characterization of novel acetogenic strains of the genera Terrisporobacter and Acetoanaerobium.</title>
        <authorList>
            <person name="Boeer T."/>
            <person name="Schueler M.A."/>
            <person name="Lueschen A."/>
            <person name="Eysell L."/>
            <person name="Droege J."/>
            <person name="Heinemann M."/>
            <person name="Engelhardt L."/>
            <person name="Basen M."/>
            <person name="Daniel R."/>
        </authorList>
    </citation>
    <scope>NUCLEOTIDE SEQUENCE [LARGE SCALE GENOMIC DNA]</scope>
    <source>
        <strain evidence="1 2">ELB</strain>
    </source>
</reference>
<protein>
    <recommendedName>
        <fullName evidence="3">CRISPR-associated protein Csh1</fullName>
    </recommendedName>
</protein>
<evidence type="ECO:0000313" key="2">
    <source>
        <dbReference type="Proteomes" id="UP001477947"/>
    </source>
</evidence>
<organism evidence="1 2">
    <name type="scientific">Terrisporobacter petrolearius</name>
    <dbReference type="NCBI Taxonomy" id="1460447"/>
    <lineage>
        <taxon>Bacteria</taxon>
        <taxon>Bacillati</taxon>
        <taxon>Bacillota</taxon>
        <taxon>Clostridia</taxon>
        <taxon>Peptostreptococcales</taxon>
        <taxon>Peptostreptococcaceae</taxon>
        <taxon>Terrisporobacter</taxon>
    </lineage>
</organism>
<gene>
    <name evidence="1" type="ORF">TPELB_14830</name>
</gene>
<dbReference type="RefSeq" id="WP_343339127.1">
    <property type="nucleotide sequence ID" value="NZ_CP154622.1"/>
</dbReference>
<keyword evidence="2" id="KW-1185">Reference proteome</keyword>
<accession>A0ABZ3FBL9</accession>
<dbReference type="Proteomes" id="UP001477947">
    <property type="component" value="Chromosome"/>
</dbReference>
<proteinExistence type="predicted"/>
<sequence>MLQDCIEIFKKEYEKHGDKLIVDNYIPADGKYILLTLEDGKLKLDDKDIVDIKFNKKTSEIEGRSNIYFNDICNYDYNSKLIDMNKPMDSKKIIQGNNYLSFIIKKDSLNNGKLTKEIIDNYYKTLSNPYLKYTKPKAKEIYKEVESQLVEIDQELLEKIKEWIKNNIFNLSNIGIDISGKDYLKIFIKVPIEKYKTEGKRYLIPNIYNSNDFNERVEDTLYGLPNNNMNLNSKKPYLENKSRKIRVPYLVDNNEILIQKKLFDYLMNHATKRNVNIYLNEDGINPCKNGELPESDFQGMYMRIKKGKELEIHSYDLVTSYKYKLNKQIYFKDILNLKDKTKTDIPYGICKNKKDLQLIIDNIFFSKYLMNNYYTEAKDISLKDTVIKRNLLLSREAIFNWLYKENENGIYSLLNKVSLDLIKNSITNGYLSKASHQFNLKQALTNYFKGGKDMGDTVLELKNNLRAKINCIETTSFTSDEEYYFSIGQFVNYLLSKSKGKNKPHSLANPFINAKNNKVIKEKLRNLYKRYNYDIDMHGKRVKNIYAMIVSYEPQGKVNQDMIIAGYLHSNLIYESKKEEN</sequence>
<evidence type="ECO:0000313" key="1">
    <source>
        <dbReference type="EMBL" id="XAM41172.1"/>
    </source>
</evidence>
<evidence type="ECO:0008006" key="3">
    <source>
        <dbReference type="Google" id="ProtNLM"/>
    </source>
</evidence>
<name>A0ABZ3FBL9_9FIRM</name>